<dbReference type="Proteomes" id="UP000479043">
    <property type="component" value="Unassembled WGS sequence"/>
</dbReference>
<protein>
    <submittedName>
        <fullName evidence="1">Uncharacterized protein</fullName>
    </submittedName>
</protein>
<sequence length="151" mass="16109">MSGPREPGQSAFAAIQEIVNLLMADPGTDWDQVNIDGLRDHLVDMDNVTLHAAVKTERIEGGARFTVTSPDPAVAASITRMISAHAGTMDGVTGWRMTSMPLDTGAEMEVTGDAGEDAKIRALGFFGVMSFGMHHQAHHLALATGHNPHQH</sequence>
<dbReference type="AlphaFoldDB" id="A0A6L8LN19"/>
<comment type="caution">
    <text evidence="1">The sequence shown here is derived from an EMBL/GenBank/DDBJ whole genome shotgun (WGS) entry which is preliminary data.</text>
</comment>
<dbReference type="EMBL" id="WWEN01000003">
    <property type="protein sequence ID" value="MYM55042.1"/>
    <property type="molecule type" value="Genomic_DNA"/>
</dbReference>
<name>A0A6L8LN19_9RHOB</name>
<proteinExistence type="predicted"/>
<keyword evidence="2" id="KW-1185">Reference proteome</keyword>
<gene>
    <name evidence="1" type="ORF">GR167_06985</name>
</gene>
<reference evidence="1 2" key="1">
    <citation type="submission" date="2020-01" db="EMBL/GenBank/DDBJ databases">
        <authorList>
            <person name="Chen S."/>
        </authorList>
    </citation>
    <scope>NUCLEOTIDE SEQUENCE [LARGE SCALE GENOMIC DNA]</scope>
    <source>
        <strain evidence="1 2">GS-10</strain>
    </source>
</reference>
<evidence type="ECO:0000313" key="1">
    <source>
        <dbReference type="EMBL" id="MYM55042.1"/>
    </source>
</evidence>
<evidence type="ECO:0000313" key="2">
    <source>
        <dbReference type="Proteomes" id="UP000479043"/>
    </source>
</evidence>
<organism evidence="1 2">
    <name type="scientific">Thalassovita mangrovi</name>
    <dbReference type="NCBI Taxonomy" id="2692236"/>
    <lineage>
        <taxon>Bacteria</taxon>
        <taxon>Pseudomonadati</taxon>
        <taxon>Pseudomonadota</taxon>
        <taxon>Alphaproteobacteria</taxon>
        <taxon>Rhodobacterales</taxon>
        <taxon>Roseobacteraceae</taxon>
        <taxon>Thalassovita</taxon>
    </lineage>
</organism>
<accession>A0A6L8LN19</accession>